<keyword evidence="2" id="KW-1185">Reference proteome</keyword>
<evidence type="ECO:0000313" key="2">
    <source>
        <dbReference type="Proteomes" id="UP001054945"/>
    </source>
</evidence>
<protein>
    <submittedName>
        <fullName evidence="1">Uncharacterized protein</fullName>
    </submittedName>
</protein>
<dbReference type="AlphaFoldDB" id="A0AAV4QGV2"/>
<proteinExistence type="predicted"/>
<accession>A0AAV4QGV2</accession>
<evidence type="ECO:0000313" key="1">
    <source>
        <dbReference type="EMBL" id="GIY08542.1"/>
    </source>
</evidence>
<name>A0AAV4QGV2_CAEEX</name>
<sequence>MMEQKNFISLSCHVSPYLYFILFDPKRFFRLYKLNENLSPNPKRTRHHNQCTQTIFYSNRFPTSIPYHTGSCHPPQHSSRESRTIYGASRHSQHGVFHQAQEIQLRKTICHFGR</sequence>
<dbReference type="Proteomes" id="UP001054945">
    <property type="component" value="Unassembled WGS sequence"/>
</dbReference>
<comment type="caution">
    <text evidence="1">The sequence shown here is derived from an EMBL/GenBank/DDBJ whole genome shotgun (WGS) entry which is preliminary data.</text>
</comment>
<dbReference type="EMBL" id="BPLR01006264">
    <property type="protein sequence ID" value="GIY08542.1"/>
    <property type="molecule type" value="Genomic_DNA"/>
</dbReference>
<reference evidence="1 2" key="1">
    <citation type="submission" date="2021-06" db="EMBL/GenBank/DDBJ databases">
        <title>Caerostris extrusa draft genome.</title>
        <authorList>
            <person name="Kono N."/>
            <person name="Arakawa K."/>
        </authorList>
    </citation>
    <scope>NUCLEOTIDE SEQUENCE [LARGE SCALE GENOMIC DNA]</scope>
</reference>
<gene>
    <name evidence="1" type="ORF">CEXT_190971</name>
</gene>
<organism evidence="1 2">
    <name type="scientific">Caerostris extrusa</name>
    <name type="common">Bark spider</name>
    <name type="synonym">Caerostris bankana</name>
    <dbReference type="NCBI Taxonomy" id="172846"/>
    <lineage>
        <taxon>Eukaryota</taxon>
        <taxon>Metazoa</taxon>
        <taxon>Ecdysozoa</taxon>
        <taxon>Arthropoda</taxon>
        <taxon>Chelicerata</taxon>
        <taxon>Arachnida</taxon>
        <taxon>Araneae</taxon>
        <taxon>Araneomorphae</taxon>
        <taxon>Entelegynae</taxon>
        <taxon>Araneoidea</taxon>
        <taxon>Araneidae</taxon>
        <taxon>Caerostris</taxon>
    </lineage>
</organism>